<gene>
    <name evidence="3" type="ORF">MU1_29690</name>
</gene>
<dbReference type="Proteomes" id="UP001157114">
    <property type="component" value="Unassembled WGS sequence"/>
</dbReference>
<dbReference type="PANTHER" id="PTHR43649">
    <property type="entry name" value="ARABINOSE-BINDING PROTEIN-RELATED"/>
    <property type="match status" value="1"/>
</dbReference>
<dbReference type="Pfam" id="PF13416">
    <property type="entry name" value="SBP_bac_8"/>
    <property type="match status" value="1"/>
</dbReference>
<evidence type="ECO:0000313" key="4">
    <source>
        <dbReference type="Proteomes" id="UP001157114"/>
    </source>
</evidence>
<keyword evidence="4" id="KW-1185">Reference proteome</keyword>
<protein>
    <submittedName>
        <fullName evidence="3">ABC transporter substrate-binding protein</fullName>
    </submittedName>
</protein>
<comment type="caution">
    <text evidence="3">The sequence shown here is derived from an EMBL/GenBank/DDBJ whole genome shotgun (WGS) entry which is preliminary data.</text>
</comment>
<dbReference type="CDD" id="cd13585">
    <property type="entry name" value="PBP2_TMBP_like"/>
    <property type="match status" value="1"/>
</dbReference>
<dbReference type="PROSITE" id="PS51257">
    <property type="entry name" value="PROKAR_LIPOPROTEIN"/>
    <property type="match status" value="1"/>
</dbReference>
<evidence type="ECO:0000313" key="3">
    <source>
        <dbReference type="EMBL" id="GLX68624.1"/>
    </source>
</evidence>
<feature type="signal peptide" evidence="2">
    <location>
        <begin position="1"/>
        <end position="22"/>
    </location>
</feature>
<keyword evidence="2" id="KW-0732">Signal</keyword>
<accession>A0ABQ6GCG8</accession>
<dbReference type="PANTHER" id="PTHR43649:SF12">
    <property type="entry name" value="DIACETYLCHITOBIOSE BINDING PROTEIN DASA"/>
    <property type="match status" value="1"/>
</dbReference>
<dbReference type="SUPFAM" id="SSF53850">
    <property type="entry name" value="Periplasmic binding protein-like II"/>
    <property type="match status" value="1"/>
</dbReference>
<sequence length="461" mass="49651">MKTNRKWLLGLFTLVLSMAVIISGCGNNNNGGSNSKPSESAANGAASDNGSAEQTEKPAEPVTITYSQWGTAEELQRTQELLDKFMAANPSITVKLEGKDWGSYWDGLTANAAGGTLPDVFKTSYAFIDKYAELGIFKELDGLLADNGFDLNNIDQSLLGLHKYNGKQVSLPIDANVIVWYYDKAIFADKAKNPKGAAAPSLEPTWTEVLDIATKLTLDKNGKNPGEDGFDANNIVQWGMSVSPGSTMDWFLEPELWSNGAKLVNDDGSLALNTPEAREVLNFFIDATKKHINTTPAQIEGLGGQVNLGITTGKVAMNPGGSWNTTNFKEANVDYGITYLPKFKENKTVVQPAGMAISNNTKHEEAAYKLLAWLAGPDGQSELAKQGYSIPANKAASDAYIATVGEANKIFLDAQQFGIISPFTVKKTDLVWTYGEQSLKNPLAGDGDVDAAIKDLESKLK</sequence>
<name>A0ABQ6GCG8_9BACL</name>
<organism evidence="3 4">
    <name type="scientific">Paenibacillus glycanilyticus</name>
    <dbReference type="NCBI Taxonomy" id="126569"/>
    <lineage>
        <taxon>Bacteria</taxon>
        <taxon>Bacillati</taxon>
        <taxon>Bacillota</taxon>
        <taxon>Bacilli</taxon>
        <taxon>Bacillales</taxon>
        <taxon>Paenibacillaceae</taxon>
        <taxon>Paenibacillus</taxon>
    </lineage>
</organism>
<dbReference type="EMBL" id="BSSQ01000013">
    <property type="protein sequence ID" value="GLX68624.1"/>
    <property type="molecule type" value="Genomic_DNA"/>
</dbReference>
<evidence type="ECO:0000256" key="2">
    <source>
        <dbReference type="SAM" id="SignalP"/>
    </source>
</evidence>
<dbReference type="Gene3D" id="3.40.190.10">
    <property type="entry name" value="Periplasmic binding protein-like II"/>
    <property type="match status" value="1"/>
</dbReference>
<feature type="chain" id="PRO_5047165381" evidence="2">
    <location>
        <begin position="23"/>
        <end position="461"/>
    </location>
</feature>
<evidence type="ECO:0000256" key="1">
    <source>
        <dbReference type="SAM" id="MobiDB-lite"/>
    </source>
</evidence>
<dbReference type="RefSeq" id="WP_284239365.1">
    <property type="nucleotide sequence ID" value="NZ_BSSQ01000013.1"/>
</dbReference>
<dbReference type="InterPro" id="IPR006059">
    <property type="entry name" value="SBP"/>
</dbReference>
<feature type="region of interest" description="Disordered" evidence="1">
    <location>
        <begin position="28"/>
        <end position="62"/>
    </location>
</feature>
<feature type="compositionally biased region" description="Low complexity" evidence="1">
    <location>
        <begin position="28"/>
        <end position="53"/>
    </location>
</feature>
<dbReference type="InterPro" id="IPR050490">
    <property type="entry name" value="Bact_solute-bd_prot1"/>
</dbReference>
<proteinExistence type="predicted"/>
<reference evidence="3 4" key="1">
    <citation type="submission" date="2023-03" db="EMBL/GenBank/DDBJ databases">
        <title>Draft genome sequence of the bacteria which degrade cell wall of Tricholomamatutake.</title>
        <authorList>
            <person name="Konishi Y."/>
            <person name="Fukuta Y."/>
            <person name="Shirasaka N."/>
        </authorList>
    </citation>
    <scope>NUCLEOTIDE SEQUENCE [LARGE SCALE GENOMIC DNA]</scope>
    <source>
        <strain evidence="4">mu1</strain>
    </source>
</reference>